<keyword evidence="1" id="KW-1133">Transmembrane helix</keyword>
<keyword evidence="1" id="KW-0472">Membrane</keyword>
<evidence type="ECO:0000313" key="3">
    <source>
        <dbReference type="Proteomes" id="UP000437065"/>
    </source>
</evidence>
<gene>
    <name evidence="2" type="ORF">GRX01_02480</name>
</gene>
<evidence type="ECO:0000313" key="2">
    <source>
        <dbReference type="EMBL" id="MXR40226.1"/>
    </source>
</evidence>
<accession>A0A6B0SRN5</accession>
<comment type="caution">
    <text evidence="2">The sequence shown here is derived from an EMBL/GenBank/DDBJ whole genome shotgun (WGS) entry which is preliminary data.</text>
</comment>
<feature type="transmembrane region" description="Helical" evidence="1">
    <location>
        <begin position="72"/>
        <end position="92"/>
    </location>
</feature>
<name>A0A6B0SRN5_9EURY</name>
<dbReference type="Pfam" id="PF26119">
    <property type="entry name" value="DUF8036"/>
    <property type="match status" value="1"/>
</dbReference>
<proteinExistence type="predicted"/>
<reference evidence="2 3" key="1">
    <citation type="submission" date="2019-12" db="EMBL/GenBank/DDBJ databases">
        <title>Isolation and characterization of three novel carbon monoxide-oxidizing members of Halobacteria from salione crusts and soils.</title>
        <authorList>
            <person name="Myers M.R."/>
            <person name="King G.M."/>
        </authorList>
    </citation>
    <scope>NUCLEOTIDE SEQUENCE [LARGE SCALE GENOMIC DNA]</scope>
    <source>
        <strain evidence="2 3">WSA2</strain>
    </source>
</reference>
<dbReference type="InterPro" id="IPR058349">
    <property type="entry name" value="DUF8036"/>
</dbReference>
<evidence type="ECO:0000256" key="1">
    <source>
        <dbReference type="SAM" id="Phobius"/>
    </source>
</evidence>
<organism evidence="2 3">
    <name type="scientific">Halobaculum saliterrae</name>
    <dbReference type="NCBI Taxonomy" id="2073113"/>
    <lineage>
        <taxon>Archaea</taxon>
        <taxon>Methanobacteriati</taxon>
        <taxon>Methanobacteriota</taxon>
        <taxon>Stenosarchaea group</taxon>
        <taxon>Halobacteria</taxon>
        <taxon>Halobacteriales</taxon>
        <taxon>Haloferacaceae</taxon>
        <taxon>Halobaculum</taxon>
    </lineage>
</organism>
<keyword evidence="1" id="KW-0812">Transmembrane</keyword>
<dbReference type="AlphaFoldDB" id="A0A6B0SRN5"/>
<dbReference type="EMBL" id="WUUS01000001">
    <property type="protein sequence ID" value="MXR40226.1"/>
    <property type="molecule type" value="Genomic_DNA"/>
</dbReference>
<dbReference type="Proteomes" id="UP000437065">
    <property type="component" value="Unassembled WGS sequence"/>
</dbReference>
<feature type="transmembrane region" description="Helical" evidence="1">
    <location>
        <begin position="12"/>
        <end position="30"/>
    </location>
</feature>
<sequence length="93" mass="9932">MSLTLDLARASAGLNVVLLATLVAVWARTYGEIRSRETLGSLVFALLLLAENVLALYYYFSGLALPPAAVEAMLALQALETAAIAFLVYVTVQ</sequence>
<feature type="transmembrane region" description="Helical" evidence="1">
    <location>
        <begin position="42"/>
        <end position="60"/>
    </location>
</feature>
<protein>
    <submittedName>
        <fullName evidence="2">Uncharacterized protein</fullName>
    </submittedName>
</protein>
<keyword evidence="3" id="KW-1185">Reference proteome</keyword>
<dbReference type="RefSeq" id="WP_159663032.1">
    <property type="nucleotide sequence ID" value="NZ_WUUS01000001.1"/>
</dbReference>